<keyword evidence="7" id="KW-0333">Golgi apparatus</keyword>
<evidence type="ECO:0000256" key="2">
    <source>
        <dbReference type="ARBA" id="ARBA00009976"/>
    </source>
</evidence>
<keyword evidence="3" id="KW-0813">Transport</keyword>
<feature type="transmembrane region" description="Helical" evidence="9">
    <location>
        <begin position="314"/>
        <end position="333"/>
    </location>
</feature>
<evidence type="ECO:0000313" key="11">
    <source>
        <dbReference type="Proteomes" id="UP000186922"/>
    </source>
</evidence>
<dbReference type="InterPro" id="IPR007271">
    <property type="entry name" value="Nuc_sug_transpt"/>
</dbReference>
<gene>
    <name evidence="10" type="primary">RvY_09655-1</name>
    <name evidence="10" type="synonym">RvY_09655.1</name>
    <name evidence="10" type="ORF">RvY_09655</name>
</gene>
<dbReference type="AlphaFoldDB" id="A0A1D1VA43"/>
<dbReference type="EMBL" id="BDGG01000004">
    <property type="protein sequence ID" value="GAU98521.1"/>
    <property type="molecule type" value="Genomic_DNA"/>
</dbReference>
<organism evidence="10 11">
    <name type="scientific">Ramazzottius varieornatus</name>
    <name type="common">Water bear</name>
    <name type="synonym">Tardigrade</name>
    <dbReference type="NCBI Taxonomy" id="947166"/>
    <lineage>
        <taxon>Eukaryota</taxon>
        <taxon>Metazoa</taxon>
        <taxon>Ecdysozoa</taxon>
        <taxon>Tardigrada</taxon>
        <taxon>Eutardigrada</taxon>
        <taxon>Parachela</taxon>
        <taxon>Hypsibioidea</taxon>
        <taxon>Ramazzottiidae</taxon>
        <taxon>Ramazzottius</taxon>
    </lineage>
</organism>
<dbReference type="GO" id="GO:0015165">
    <property type="term" value="F:pyrimidine nucleotide-sugar transmembrane transporter activity"/>
    <property type="evidence" value="ECO:0007669"/>
    <property type="project" value="InterPro"/>
</dbReference>
<evidence type="ECO:0000256" key="3">
    <source>
        <dbReference type="ARBA" id="ARBA00022448"/>
    </source>
</evidence>
<keyword evidence="4" id="KW-0762">Sugar transport</keyword>
<dbReference type="PANTHER" id="PTHR10231">
    <property type="entry name" value="NUCLEOTIDE-SUGAR TRANSMEMBRANE TRANSPORTER"/>
    <property type="match status" value="1"/>
</dbReference>
<proteinExistence type="inferred from homology"/>
<feature type="transmembrane region" description="Helical" evidence="9">
    <location>
        <begin position="224"/>
        <end position="249"/>
    </location>
</feature>
<feature type="transmembrane region" description="Helical" evidence="9">
    <location>
        <begin position="26"/>
        <end position="46"/>
    </location>
</feature>
<comment type="caution">
    <text evidence="10">The sequence shown here is derived from an EMBL/GenBank/DDBJ whole genome shotgun (WGS) entry which is preliminary data.</text>
</comment>
<dbReference type="NCBIfam" id="TIGR00803">
    <property type="entry name" value="nst"/>
    <property type="match status" value="1"/>
</dbReference>
<keyword evidence="11" id="KW-1185">Reference proteome</keyword>
<dbReference type="SUPFAM" id="SSF103481">
    <property type="entry name" value="Multidrug resistance efflux transporter EmrE"/>
    <property type="match status" value="1"/>
</dbReference>
<evidence type="ECO:0000256" key="4">
    <source>
        <dbReference type="ARBA" id="ARBA00022597"/>
    </source>
</evidence>
<keyword evidence="8 9" id="KW-0472">Membrane</keyword>
<dbReference type="GO" id="GO:0000139">
    <property type="term" value="C:Golgi membrane"/>
    <property type="evidence" value="ECO:0007669"/>
    <property type="project" value="UniProtKB-SubCell"/>
</dbReference>
<name>A0A1D1VA43_RAMVA</name>
<evidence type="ECO:0008006" key="12">
    <source>
        <dbReference type="Google" id="ProtNLM"/>
    </source>
</evidence>
<dbReference type="STRING" id="947166.A0A1D1VA43"/>
<evidence type="ECO:0000256" key="7">
    <source>
        <dbReference type="ARBA" id="ARBA00023034"/>
    </source>
</evidence>
<feature type="transmembrane region" description="Helical" evidence="9">
    <location>
        <begin position="288"/>
        <end position="308"/>
    </location>
</feature>
<sequence>MSRAYPEGPPEKVFVPNAPPVPTPKIYKYAALFTLVLQTTSIILLLRVSRTASGVKYLSSTAVAVTEVLKVLICLAVMLVQSGGSVVEVVRSLHAEIWLKPVETLKLLIPAALYTIQNNLLFLALSHLDAATYQVTYQLKILTTAIFSVTMLSKRIASHQWIAVLLLTIGVALVQMPAGTDATVKKKEGNTLIGLTAVIAACFSSGFSGVYFEKLLKSSKTSLWIRNIQLGAFSIIIALAGVIVADWAAVREGGFFQGYNWLTWVVITFHGVGGIIVALTIRYADNILKCFAGAVSIILSCVISYVFLNDFIPTMVFTLGTFMVIVATFVYGYEKPTPTDHVLKP</sequence>
<evidence type="ECO:0000256" key="6">
    <source>
        <dbReference type="ARBA" id="ARBA00022989"/>
    </source>
</evidence>
<evidence type="ECO:0000256" key="9">
    <source>
        <dbReference type="SAM" id="Phobius"/>
    </source>
</evidence>
<dbReference type="FunFam" id="1.10.3730.20:FF:000037">
    <property type="entry name" value="Nucleotide Sugar TransPorter family"/>
    <property type="match status" value="1"/>
</dbReference>
<comment type="subcellular location">
    <subcellularLocation>
        <location evidence="1">Golgi apparatus membrane</location>
        <topology evidence="1">Multi-pass membrane protein</topology>
    </subcellularLocation>
</comment>
<evidence type="ECO:0000256" key="5">
    <source>
        <dbReference type="ARBA" id="ARBA00022692"/>
    </source>
</evidence>
<dbReference type="Pfam" id="PF04142">
    <property type="entry name" value="Nuc_sug_transp"/>
    <property type="match status" value="1"/>
</dbReference>
<evidence type="ECO:0000256" key="1">
    <source>
        <dbReference type="ARBA" id="ARBA00004653"/>
    </source>
</evidence>
<dbReference type="OrthoDB" id="408493at2759"/>
<feature type="transmembrane region" description="Helical" evidence="9">
    <location>
        <begin position="261"/>
        <end position="281"/>
    </location>
</feature>
<keyword evidence="5 9" id="KW-0812">Transmembrane</keyword>
<reference evidence="10 11" key="1">
    <citation type="journal article" date="2016" name="Nat. Commun.">
        <title>Extremotolerant tardigrade genome and improved radiotolerance of human cultured cells by tardigrade-unique protein.</title>
        <authorList>
            <person name="Hashimoto T."/>
            <person name="Horikawa D.D."/>
            <person name="Saito Y."/>
            <person name="Kuwahara H."/>
            <person name="Kozuka-Hata H."/>
            <person name="Shin-I T."/>
            <person name="Minakuchi Y."/>
            <person name="Ohishi K."/>
            <person name="Motoyama A."/>
            <person name="Aizu T."/>
            <person name="Enomoto A."/>
            <person name="Kondo K."/>
            <person name="Tanaka S."/>
            <person name="Hara Y."/>
            <person name="Koshikawa S."/>
            <person name="Sagara H."/>
            <person name="Miura T."/>
            <person name="Yokobori S."/>
            <person name="Miyagawa K."/>
            <person name="Suzuki Y."/>
            <person name="Kubo T."/>
            <person name="Oyama M."/>
            <person name="Kohara Y."/>
            <person name="Fujiyama A."/>
            <person name="Arakawa K."/>
            <person name="Katayama T."/>
            <person name="Toyoda A."/>
            <person name="Kunieda T."/>
        </authorList>
    </citation>
    <scope>NUCLEOTIDE SEQUENCE [LARGE SCALE GENOMIC DNA]</scope>
    <source>
        <strain evidence="10 11">YOKOZUNA-1</strain>
    </source>
</reference>
<evidence type="ECO:0000256" key="8">
    <source>
        <dbReference type="ARBA" id="ARBA00023136"/>
    </source>
</evidence>
<evidence type="ECO:0000313" key="10">
    <source>
        <dbReference type="EMBL" id="GAU98521.1"/>
    </source>
</evidence>
<protein>
    <recommendedName>
        <fullName evidence="12">UDP-N-acetylglucosamine transporter</fullName>
    </recommendedName>
</protein>
<feature type="transmembrane region" description="Helical" evidence="9">
    <location>
        <begin position="161"/>
        <end position="180"/>
    </location>
</feature>
<keyword evidence="6 9" id="KW-1133">Transmembrane helix</keyword>
<dbReference type="InterPro" id="IPR037185">
    <property type="entry name" value="EmrE-like"/>
</dbReference>
<feature type="transmembrane region" description="Helical" evidence="9">
    <location>
        <begin position="192"/>
        <end position="212"/>
    </location>
</feature>
<comment type="similarity">
    <text evidence="2">Belongs to the nucleotide-sugar transporter family. SLC35A subfamily.</text>
</comment>
<dbReference type="Proteomes" id="UP000186922">
    <property type="component" value="Unassembled WGS sequence"/>
</dbReference>
<dbReference type="PIRSF" id="PIRSF005799">
    <property type="entry name" value="UDP-gal_transpt"/>
    <property type="match status" value="1"/>
</dbReference>
<accession>A0A1D1VA43</accession>